<dbReference type="SUPFAM" id="SSF52833">
    <property type="entry name" value="Thioredoxin-like"/>
    <property type="match status" value="1"/>
</dbReference>
<evidence type="ECO:0000313" key="2">
    <source>
        <dbReference type="EMBL" id="SVD92779.1"/>
    </source>
</evidence>
<comment type="similarity">
    <text evidence="1">Belongs to the SCO1/2 family.</text>
</comment>
<evidence type="ECO:0008006" key="3">
    <source>
        <dbReference type="Google" id="ProtNLM"/>
    </source>
</evidence>
<dbReference type="Pfam" id="PF02630">
    <property type="entry name" value="SCO1-SenC"/>
    <property type="match status" value="1"/>
</dbReference>
<organism evidence="2">
    <name type="scientific">marine metagenome</name>
    <dbReference type="NCBI Taxonomy" id="408172"/>
    <lineage>
        <taxon>unclassified sequences</taxon>
        <taxon>metagenomes</taxon>
        <taxon>ecological metagenomes</taxon>
    </lineage>
</organism>
<dbReference type="EMBL" id="UINC01182518">
    <property type="protein sequence ID" value="SVD92779.1"/>
    <property type="molecule type" value="Genomic_DNA"/>
</dbReference>
<dbReference type="InterPro" id="IPR003782">
    <property type="entry name" value="SCO1/SenC"/>
</dbReference>
<evidence type="ECO:0000256" key="1">
    <source>
        <dbReference type="ARBA" id="ARBA00010996"/>
    </source>
</evidence>
<sequence>ILNNTYQALGTAVDEVAFLVITADPTRDTVERIHEYSQERDMLNKWSYLTGSLADLQQVWEDYYVPIEPYQVSTGGAQERLSHAAIAAAVESGDLRQYLIGHPAPVYLIDRSGVLRVLHTDVTYGAKALTDDLRLLIAETA</sequence>
<gene>
    <name evidence="2" type="ORF">METZ01_LOCUS445633</name>
</gene>
<proteinExistence type="inferred from homology"/>
<name>A0A382ZC39_9ZZZZ</name>
<accession>A0A382ZC39</accession>
<protein>
    <recommendedName>
        <fullName evidence="3">Alkyl hydroperoxide reductase subunit C/ Thiol specific antioxidant domain-containing protein</fullName>
    </recommendedName>
</protein>
<dbReference type="AlphaFoldDB" id="A0A382ZC39"/>
<dbReference type="Gene3D" id="3.40.30.10">
    <property type="entry name" value="Glutaredoxin"/>
    <property type="match status" value="1"/>
</dbReference>
<reference evidence="2" key="1">
    <citation type="submission" date="2018-05" db="EMBL/GenBank/DDBJ databases">
        <authorList>
            <person name="Lanie J.A."/>
            <person name="Ng W.-L."/>
            <person name="Kazmierczak K.M."/>
            <person name="Andrzejewski T.M."/>
            <person name="Davidsen T.M."/>
            <person name="Wayne K.J."/>
            <person name="Tettelin H."/>
            <person name="Glass J.I."/>
            <person name="Rusch D."/>
            <person name="Podicherti R."/>
            <person name="Tsui H.-C.T."/>
            <person name="Winkler M.E."/>
        </authorList>
    </citation>
    <scope>NUCLEOTIDE SEQUENCE</scope>
</reference>
<feature type="non-terminal residue" evidence="2">
    <location>
        <position position="1"/>
    </location>
</feature>
<dbReference type="InterPro" id="IPR036249">
    <property type="entry name" value="Thioredoxin-like_sf"/>
</dbReference>